<feature type="domain" description="Outer membrane protein beta-barrel" evidence="1">
    <location>
        <begin position="31"/>
        <end position="202"/>
    </location>
</feature>
<name>A0A5J4REZ7_9ZZZZ</name>
<reference evidence="2" key="1">
    <citation type="submission" date="2019-03" db="EMBL/GenBank/DDBJ databases">
        <title>Single cell metagenomics reveals metabolic interactions within the superorganism composed of flagellate Streblomastix strix and complex community of Bacteroidetes bacteria on its surface.</title>
        <authorList>
            <person name="Treitli S.C."/>
            <person name="Kolisko M."/>
            <person name="Husnik F."/>
            <person name="Keeling P."/>
            <person name="Hampl V."/>
        </authorList>
    </citation>
    <scope>NUCLEOTIDE SEQUENCE</scope>
    <source>
        <strain evidence="2">STM</strain>
    </source>
</reference>
<protein>
    <recommendedName>
        <fullName evidence="1">Outer membrane protein beta-barrel domain-containing protein</fullName>
    </recommendedName>
</protein>
<accession>A0A5J4REZ7</accession>
<sequence>MIRPTLKALILFLLIVVACPSVDAQVGELRQNISIGFNGGVNLNNVTFSPKIKQSQMTGFNGGLTARFISEKYFAMICGVQMELNYSERGWKEQIEDETGDTYNRNMSYVEIPFLAHLAFGNDNGVQFFLHLGPQASLLLNEQENKSSLWHPEQRRINEQYDKPADNTFDYGLAFGAGLEVKTKAGNFLIEGRYYYGLADFYNNSKRNYFGRSAHTVISGKITYLFDLKK</sequence>
<dbReference type="AlphaFoldDB" id="A0A5J4REZ7"/>
<dbReference type="Pfam" id="PF13568">
    <property type="entry name" value="OMP_b-brl_2"/>
    <property type="match status" value="1"/>
</dbReference>
<dbReference type="PROSITE" id="PS51257">
    <property type="entry name" value="PROKAR_LIPOPROTEIN"/>
    <property type="match status" value="1"/>
</dbReference>
<gene>
    <name evidence="2" type="ORF">EZS27_019669</name>
</gene>
<dbReference type="InterPro" id="IPR025665">
    <property type="entry name" value="Beta-barrel_OMP_2"/>
</dbReference>
<organism evidence="2">
    <name type="scientific">termite gut metagenome</name>
    <dbReference type="NCBI Taxonomy" id="433724"/>
    <lineage>
        <taxon>unclassified sequences</taxon>
        <taxon>metagenomes</taxon>
        <taxon>organismal metagenomes</taxon>
    </lineage>
</organism>
<proteinExistence type="predicted"/>
<evidence type="ECO:0000259" key="1">
    <source>
        <dbReference type="Pfam" id="PF13568"/>
    </source>
</evidence>
<evidence type="ECO:0000313" key="2">
    <source>
        <dbReference type="EMBL" id="KAA6331750.1"/>
    </source>
</evidence>
<dbReference type="EMBL" id="SNRY01001330">
    <property type="protein sequence ID" value="KAA6331750.1"/>
    <property type="molecule type" value="Genomic_DNA"/>
</dbReference>
<comment type="caution">
    <text evidence="2">The sequence shown here is derived from an EMBL/GenBank/DDBJ whole genome shotgun (WGS) entry which is preliminary data.</text>
</comment>